<protein>
    <submittedName>
        <fullName evidence="3">Uncharacterized protein</fullName>
    </submittedName>
</protein>
<evidence type="ECO:0000313" key="4">
    <source>
        <dbReference type="Proteomes" id="UP000887568"/>
    </source>
</evidence>
<evidence type="ECO:0000313" key="3">
    <source>
        <dbReference type="EnsemblMetazoa" id="XP_038053539.1"/>
    </source>
</evidence>
<dbReference type="Proteomes" id="UP000887568">
    <property type="component" value="Unplaced"/>
</dbReference>
<keyword evidence="2" id="KW-0812">Transmembrane</keyword>
<evidence type="ECO:0000256" key="2">
    <source>
        <dbReference type="SAM" id="Phobius"/>
    </source>
</evidence>
<organism evidence="3 4">
    <name type="scientific">Patiria miniata</name>
    <name type="common">Bat star</name>
    <name type="synonym">Asterina miniata</name>
    <dbReference type="NCBI Taxonomy" id="46514"/>
    <lineage>
        <taxon>Eukaryota</taxon>
        <taxon>Metazoa</taxon>
        <taxon>Echinodermata</taxon>
        <taxon>Eleutherozoa</taxon>
        <taxon>Asterozoa</taxon>
        <taxon>Asteroidea</taxon>
        <taxon>Valvatacea</taxon>
        <taxon>Valvatida</taxon>
        <taxon>Asterinidae</taxon>
        <taxon>Patiria</taxon>
    </lineage>
</organism>
<sequence length="139" mass="16221">MIMEEASRHTRYARPKDYWWSSKHVYPDKPRITCPSISRWVVLRSKRVLSTPICRSILFVLTLMVLTSVMLSSPTTDFEMDDRRENVLLRKSTPKMASVRSTAINNTRLKEVDERVEQTTNWTIKDESQPTTESFGPAR</sequence>
<evidence type="ECO:0000256" key="1">
    <source>
        <dbReference type="SAM" id="MobiDB-lite"/>
    </source>
</evidence>
<accession>A0A913ZQ86</accession>
<name>A0A913ZQ86_PATMI</name>
<dbReference type="EnsemblMetazoa" id="XM_038197611.1">
    <property type="protein sequence ID" value="XP_038053539.1"/>
    <property type="gene ID" value="LOC119725990"/>
</dbReference>
<feature type="transmembrane region" description="Helical" evidence="2">
    <location>
        <begin position="53"/>
        <end position="71"/>
    </location>
</feature>
<proteinExistence type="predicted"/>
<dbReference type="AlphaFoldDB" id="A0A913ZQ86"/>
<keyword evidence="4" id="KW-1185">Reference proteome</keyword>
<keyword evidence="2" id="KW-0472">Membrane</keyword>
<reference evidence="3" key="1">
    <citation type="submission" date="2022-11" db="UniProtKB">
        <authorList>
            <consortium name="EnsemblMetazoa"/>
        </authorList>
    </citation>
    <scope>IDENTIFICATION</scope>
</reference>
<feature type="region of interest" description="Disordered" evidence="1">
    <location>
        <begin position="120"/>
        <end position="139"/>
    </location>
</feature>
<dbReference type="GeneID" id="119725990"/>
<keyword evidence="2" id="KW-1133">Transmembrane helix</keyword>
<dbReference type="RefSeq" id="XP_038053539.1">
    <property type="nucleotide sequence ID" value="XM_038197611.1"/>
</dbReference>